<evidence type="ECO:0000313" key="1">
    <source>
        <dbReference type="EMBL" id="MFD2614405.1"/>
    </source>
</evidence>
<dbReference type="EMBL" id="JBHUME010000011">
    <property type="protein sequence ID" value="MFD2614405.1"/>
    <property type="molecule type" value="Genomic_DNA"/>
</dbReference>
<name>A0ABW5PIS4_9BACL</name>
<gene>
    <name evidence="1" type="ORF">ACFSUF_18495</name>
</gene>
<proteinExistence type="predicted"/>
<sequence>MFAAGFAACFEGAMGTVMRQKGIKSAGSNMNKKLRSETNANKSFQYYF</sequence>
<protein>
    <submittedName>
        <fullName evidence="1">Uncharacterized protein</fullName>
    </submittedName>
</protein>
<dbReference type="RefSeq" id="WP_377605305.1">
    <property type="nucleotide sequence ID" value="NZ_JBHUME010000011.1"/>
</dbReference>
<dbReference type="InterPro" id="IPR036102">
    <property type="entry name" value="OsmC/Ohrsf"/>
</dbReference>
<reference evidence="2" key="1">
    <citation type="journal article" date="2019" name="Int. J. Syst. Evol. Microbiol.">
        <title>The Global Catalogue of Microorganisms (GCM) 10K type strain sequencing project: providing services to taxonomists for standard genome sequencing and annotation.</title>
        <authorList>
            <consortium name="The Broad Institute Genomics Platform"/>
            <consortium name="The Broad Institute Genome Sequencing Center for Infectious Disease"/>
            <person name="Wu L."/>
            <person name="Ma J."/>
        </authorList>
    </citation>
    <scope>NUCLEOTIDE SEQUENCE [LARGE SCALE GENOMIC DNA]</scope>
    <source>
        <strain evidence="2">KCTC 3950</strain>
    </source>
</reference>
<accession>A0ABW5PIS4</accession>
<keyword evidence="2" id="KW-1185">Reference proteome</keyword>
<comment type="caution">
    <text evidence="1">The sequence shown here is derived from an EMBL/GenBank/DDBJ whole genome shotgun (WGS) entry which is preliminary data.</text>
</comment>
<organism evidence="1 2">
    <name type="scientific">Paenibacillus gansuensis</name>
    <dbReference type="NCBI Taxonomy" id="306542"/>
    <lineage>
        <taxon>Bacteria</taxon>
        <taxon>Bacillati</taxon>
        <taxon>Bacillota</taxon>
        <taxon>Bacilli</taxon>
        <taxon>Bacillales</taxon>
        <taxon>Paenibacillaceae</taxon>
        <taxon>Paenibacillus</taxon>
    </lineage>
</organism>
<dbReference type="SUPFAM" id="SSF82784">
    <property type="entry name" value="OsmC-like"/>
    <property type="match status" value="1"/>
</dbReference>
<dbReference type="Gene3D" id="3.30.300.20">
    <property type="match status" value="1"/>
</dbReference>
<dbReference type="InterPro" id="IPR015946">
    <property type="entry name" value="KH_dom-like_a/b"/>
</dbReference>
<dbReference type="Proteomes" id="UP001597541">
    <property type="component" value="Unassembled WGS sequence"/>
</dbReference>
<evidence type="ECO:0000313" key="2">
    <source>
        <dbReference type="Proteomes" id="UP001597541"/>
    </source>
</evidence>